<evidence type="ECO:0000313" key="7">
    <source>
        <dbReference type="Proteomes" id="UP000614424"/>
    </source>
</evidence>
<proteinExistence type="inferred from homology"/>
<dbReference type="GO" id="GO:0016874">
    <property type="term" value="F:ligase activity"/>
    <property type="evidence" value="ECO:0007669"/>
    <property type="project" value="UniProtKB-KW"/>
</dbReference>
<dbReference type="GO" id="GO:0071766">
    <property type="term" value="P:Actinobacterium-type cell wall biogenesis"/>
    <property type="evidence" value="ECO:0007669"/>
    <property type="project" value="UniProtKB-ARBA"/>
</dbReference>
<dbReference type="GO" id="GO:0070566">
    <property type="term" value="F:adenylyltransferase activity"/>
    <property type="evidence" value="ECO:0007669"/>
    <property type="project" value="TreeGrafter"/>
</dbReference>
<reference evidence="6 7" key="1">
    <citation type="submission" date="2020-08" db="EMBL/GenBank/DDBJ databases">
        <title>Bridging the membrane lipid divide: bacteria of the FCB group superphylum have the potential to synthesize archaeal ether lipids.</title>
        <authorList>
            <person name="Villanueva L."/>
            <person name="Von Meijenfeldt F.A.B."/>
            <person name="Westbye A.B."/>
            <person name="Yadav S."/>
            <person name="Hopmans E.C."/>
            <person name="Dutilh B.E."/>
            <person name="Sinninghe Damste J.S."/>
        </authorList>
    </citation>
    <scope>NUCLEOTIDE SEQUENCE [LARGE SCALE GENOMIC DNA]</scope>
    <source>
        <strain evidence="6">NIOZ-UU47</strain>
    </source>
</reference>
<dbReference type="InterPro" id="IPR040097">
    <property type="entry name" value="FAAL/FAAC"/>
</dbReference>
<evidence type="ECO:0000313" key="6">
    <source>
        <dbReference type="EMBL" id="MBC8317463.1"/>
    </source>
</evidence>
<dbReference type="InterPro" id="IPR002123">
    <property type="entry name" value="Plipid/glycerol_acylTrfase"/>
</dbReference>
<dbReference type="Pfam" id="PF01553">
    <property type="entry name" value="Acyltransferase"/>
    <property type="match status" value="1"/>
</dbReference>
<sequence>MLADSESPRDLLRAVLAARAPGQPVSVTRDIVASGQVTAEASGAHTLVDMLDWHSQTHPQHLHIALYGEGDIQENITFGSLREKADLVASGLQAQGIEPGQAVALMLPTSQEYFFSFFGVLLAGGVPVPLYPPARPTQIEEHLRRHTGILRNSLAVILITIPEVLPLARILKAHVETLKGVVTFDELSAHGGQVVPLLIRSSDTAFLQYTSGSTGNPKGVVLSHANLLANIRAMGECIQASSTDIFVSWLPLYHDMGLIGAWLGSLYYGCQLVIMSPLSFLLHPERWLWAIHRHRGTLSASPNFGYEFCLKKIDARDIDGLDLSSWRLAFNGAEPVSPETVKNFPARFSRYGLRSDVMAPVYGLAESSVGLAFPPLGNKVLIDRVERETFMKSGRAVPASATDEKALQFVACGKPLKDHSIRIVDENEMELPERQEGRLKFSGPSVTSGYFRNIEQTKQLFHGKWLDSGDRAYMEDGNVYITGRVKDIIIRGGRNIYPSELEEIVGEINGIRKGCVAVFGSHDPESKTELFVVVAETRKTIPEELKDLHAAINNCVTDLLGLPPDHVLLVPPQTVLKTSSGKLRRSATRALYEEGRLGKGTRAVWWQLVRVIMSGVIPQLRKGMQSLLRGVYSGYAWCLFYMLAVPVWFMVVLLPRMGWRWSVMRIASRLLARLSGTPLVVNGHDNLKNDYPVVLVANHMSYLDGLVLVAAFPLELNFVAKAEFKQRFVPRLFLSRMGAEFIERFDVEQGVDGARRITQTGARGKSLLFFPEGTFQRIPGLLPFRMGAFVAAAEADMPVMPIAIRGTRNMLRAGSWFIRRGVITVTIGKPIRPEGSGWPVAVTLRDRAREEILRHCGEPDLAGTRPPVRRKPVEGKYE</sequence>
<keyword evidence="4" id="KW-0812">Transmembrane</keyword>
<dbReference type="CDD" id="cd07989">
    <property type="entry name" value="LPLAT_AGPAT-like"/>
    <property type="match status" value="1"/>
</dbReference>
<dbReference type="CDD" id="cd05931">
    <property type="entry name" value="FAAL"/>
    <property type="match status" value="1"/>
</dbReference>
<protein>
    <submittedName>
        <fullName evidence="6">AMP-binding protein</fullName>
    </submittedName>
</protein>
<dbReference type="Gene3D" id="3.30.300.30">
    <property type="match status" value="1"/>
</dbReference>
<dbReference type="PANTHER" id="PTHR22754">
    <property type="entry name" value="DISCO-INTERACTING PROTEIN 2 DIP2 -RELATED"/>
    <property type="match status" value="1"/>
</dbReference>
<dbReference type="AlphaFoldDB" id="A0A8J6NF06"/>
<dbReference type="GO" id="GO:0006633">
    <property type="term" value="P:fatty acid biosynthetic process"/>
    <property type="evidence" value="ECO:0007669"/>
    <property type="project" value="TreeGrafter"/>
</dbReference>
<dbReference type="InterPro" id="IPR042099">
    <property type="entry name" value="ANL_N_sf"/>
</dbReference>
<keyword evidence="2" id="KW-0436">Ligase</keyword>
<evidence type="ECO:0000259" key="5">
    <source>
        <dbReference type="SMART" id="SM00563"/>
    </source>
</evidence>
<feature type="region of interest" description="Disordered" evidence="3">
    <location>
        <begin position="858"/>
        <end position="878"/>
    </location>
</feature>
<dbReference type="PANTHER" id="PTHR22754:SF32">
    <property type="entry name" value="DISCO-INTERACTING PROTEIN 2"/>
    <property type="match status" value="1"/>
</dbReference>
<dbReference type="InterPro" id="IPR000873">
    <property type="entry name" value="AMP-dep_synth/lig_dom"/>
</dbReference>
<dbReference type="SUPFAM" id="SSF69593">
    <property type="entry name" value="Glycerol-3-phosphate (1)-acyltransferase"/>
    <property type="match status" value="1"/>
</dbReference>
<dbReference type="SUPFAM" id="SSF56801">
    <property type="entry name" value="Acetyl-CoA synthetase-like"/>
    <property type="match status" value="1"/>
</dbReference>
<feature type="transmembrane region" description="Helical" evidence="4">
    <location>
        <begin position="632"/>
        <end position="655"/>
    </location>
</feature>
<dbReference type="EMBL" id="JACNJZ010000091">
    <property type="protein sequence ID" value="MBC8317463.1"/>
    <property type="molecule type" value="Genomic_DNA"/>
</dbReference>
<gene>
    <name evidence="6" type="ORF">H8E41_06120</name>
</gene>
<evidence type="ECO:0000256" key="3">
    <source>
        <dbReference type="SAM" id="MobiDB-lite"/>
    </source>
</evidence>
<dbReference type="GO" id="GO:0016746">
    <property type="term" value="F:acyltransferase activity"/>
    <property type="evidence" value="ECO:0007669"/>
    <property type="project" value="InterPro"/>
</dbReference>
<evidence type="ECO:0000256" key="2">
    <source>
        <dbReference type="ARBA" id="ARBA00022598"/>
    </source>
</evidence>
<dbReference type="PROSITE" id="PS00455">
    <property type="entry name" value="AMP_BINDING"/>
    <property type="match status" value="1"/>
</dbReference>
<comment type="similarity">
    <text evidence="1">Belongs to the ATP-dependent AMP-binding enzyme family.</text>
</comment>
<accession>A0A8J6NF06</accession>
<dbReference type="Gene3D" id="3.40.50.12780">
    <property type="entry name" value="N-terminal domain of ligase-like"/>
    <property type="match status" value="1"/>
</dbReference>
<comment type="caution">
    <text evidence="6">The sequence shown here is derived from an EMBL/GenBank/DDBJ whole genome shotgun (WGS) entry which is preliminary data.</text>
</comment>
<dbReference type="Proteomes" id="UP000614424">
    <property type="component" value="Unassembled WGS sequence"/>
</dbReference>
<dbReference type="InterPro" id="IPR020845">
    <property type="entry name" value="AMP-binding_CS"/>
</dbReference>
<feature type="domain" description="Phospholipid/glycerol acyltransferase" evidence="5">
    <location>
        <begin position="693"/>
        <end position="807"/>
    </location>
</feature>
<dbReference type="FunFam" id="3.40.50.12780:FF:000013">
    <property type="entry name" value="Long-chain-fatty-acid--AMP ligase FadD32"/>
    <property type="match status" value="1"/>
</dbReference>
<dbReference type="GO" id="GO:0005886">
    <property type="term" value="C:plasma membrane"/>
    <property type="evidence" value="ECO:0007669"/>
    <property type="project" value="TreeGrafter"/>
</dbReference>
<organism evidence="6 7">
    <name type="scientific">Candidatus Desulfobia pelagia</name>
    <dbReference type="NCBI Taxonomy" id="2841692"/>
    <lineage>
        <taxon>Bacteria</taxon>
        <taxon>Pseudomonadati</taxon>
        <taxon>Thermodesulfobacteriota</taxon>
        <taxon>Desulfobulbia</taxon>
        <taxon>Desulfobulbales</taxon>
        <taxon>Desulfobulbaceae</taxon>
        <taxon>Candidatus Desulfobia</taxon>
    </lineage>
</organism>
<evidence type="ECO:0000256" key="1">
    <source>
        <dbReference type="ARBA" id="ARBA00006432"/>
    </source>
</evidence>
<keyword evidence="4" id="KW-1133">Transmembrane helix</keyword>
<evidence type="ECO:0000256" key="4">
    <source>
        <dbReference type="SAM" id="Phobius"/>
    </source>
</evidence>
<dbReference type="InterPro" id="IPR045851">
    <property type="entry name" value="AMP-bd_C_sf"/>
</dbReference>
<dbReference type="Pfam" id="PF00501">
    <property type="entry name" value="AMP-binding"/>
    <property type="match status" value="1"/>
</dbReference>
<dbReference type="SMART" id="SM00563">
    <property type="entry name" value="PlsC"/>
    <property type="match status" value="1"/>
</dbReference>
<keyword evidence="4" id="KW-0472">Membrane</keyword>
<name>A0A8J6NF06_9BACT</name>